<gene>
    <name evidence="5" type="ORF">B0T18DRAFT_351472</name>
</gene>
<dbReference type="AlphaFoldDB" id="A0AA40ERB3"/>
<dbReference type="InterPro" id="IPR020904">
    <property type="entry name" value="Sc_DH/Rdtase_CS"/>
</dbReference>
<dbReference type="GO" id="GO:0005783">
    <property type="term" value="C:endoplasmic reticulum"/>
    <property type="evidence" value="ECO:0007669"/>
    <property type="project" value="TreeGrafter"/>
</dbReference>
<evidence type="ECO:0000313" key="5">
    <source>
        <dbReference type="EMBL" id="KAK0743975.1"/>
    </source>
</evidence>
<dbReference type="GO" id="GO:0000140">
    <property type="term" value="F:acylglycerone-phosphate reductase (NADP+) activity"/>
    <property type="evidence" value="ECO:0007669"/>
    <property type="project" value="TreeGrafter"/>
</dbReference>
<dbReference type="GO" id="GO:0006654">
    <property type="term" value="P:phosphatidic acid biosynthetic process"/>
    <property type="evidence" value="ECO:0007669"/>
    <property type="project" value="TreeGrafter"/>
</dbReference>
<dbReference type="PANTHER" id="PTHR44169">
    <property type="entry name" value="NADPH-DEPENDENT 1-ACYLDIHYDROXYACETONE PHOSPHATE REDUCTASE"/>
    <property type="match status" value="1"/>
</dbReference>
<keyword evidence="6" id="KW-1185">Reference proteome</keyword>
<dbReference type="Pfam" id="PF00106">
    <property type="entry name" value="adh_short"/>
    <property type="match status" value="1"/>
</dbReference>
<proteinExistence type="inferred from homology"/>
<dbReference type="GO" id="GO:0004806">
    <property type="term" value="F:triacylglycerol lipase activity"/>
    <property type="evidence" value="ECO:0007669"/>
    <property type="project" value="TreeGrafter"/>
</dbReference>
<dbReference type="PANTHER" id="PTHR44169:SF6">
    <property type="entry name" value="NADPH-DEPENDENT 1-ACYLDIHYDROXYACETONE PHOSPHATE REDUCTASE"/>
    <property type="match status" value="1"/>
</dbReference>
<dbReference type="InterPro" id="IPR036291">
    <property type="entry name" value="NAD(P)-bd_dom_sf"/>
</dbReference>
<dbReference type="GO" id="GO:0005811">
    <property type="term" value="C:lipid droplet"/>
    <property type="evidence" value="ECO:0007669"/>
    <property type="project" value="TreeGrafter"/>
</dbReference>
<evidence type="ECO:0000256" key="2">
    <source>
        <dbReference type="ARBA" id="ARBA00022857"/>
    </source>
</evidence>
<organism evidence="5 6">
    <name type="scientific">Schizothecium vesticola</name>
    <dbReference type="NCBI Taxonomy" id="314040"/>
    <lineage>
        <taxon>Eukaryota</taxon>
        <taxon>Fungi</taxon>
        <taxon>Dikarya</taxon>
        <taxon>Ascomycota</taxon>
        <taxon>Pezizomycotina</taxon>
        <taxon>Sordariomycetes</taxon>
        <taxon>Sordariomycetidae</taxon>
        <taxon>Sordariales</taxon>
        <taxon>Schizotheciaceae</taxon>
        <taxon>Schizothecium</taxon>
    </lineage>
</organism>
<dbReference type="PRINTS" id="PR00081">
    <property type="entry name" value="GDHRDH"/>
</dbReference>
<protein>
    <submittedName>
        <fullName evidence="5">Short chain dehydrogenase</fullName>
    </submittedName>
</protein>
<evidence type="ECO:0000313" key="6">
    <source>
        <dbReference type="Proteomes" id="UP001172155"/>
    </source>
</evidence>
<accession>A0AA40ERB3</accession>
<comment type="caution">
    <text evidence="5">The sequence shown here is derived from an EMBL/GenBank/DDBJ whole genome shotgun (WGS) entry which is preliminary data.</text>
</comment>
<dbReference type="EMBL" id="JAUKUD010000005">
    <property type="protein sequence ID" value="KAK0743975.1"/>
    <property type="molecule type" value="Genomic_DNA"/>
</dbReference>
<dbReference type="Gene3D" id="3.40.50.720">
    <property type="entry name" value="NAD(P)-binding Rossmann-like Domain"/>
    <property type="match status" value="1"/>
</dbReference>
<evidence type="ECO:0000256" key="4">
    <source>
        <dbReference type="RuleBase" id="RU000363"/>
    </source>
</evidence>
<evidence type="ECO:0000256" key="1">
    <source>
        <dbReference type="ARBA" id="ARBA00006484"/>
    </source>
</evidence>
<dbReference type="PROSITE" id="PS00061">
    <property type="entry name" value="ADH_SHORT"/>
    <property type="match status" value="1"/>
</dbReference>
<keyword evidence="3" id="KW-0560">Oxidoreductase</keyword>
<sequence length="303" mass="32104">MLASNKLYILITGCSPGGMGAALAIQFHNAGHHVFATARDPSKLLELSKHGIETLTLDVTSSSSITSAVSSVSSSLPPGKGLNMLINNAGGIYAMPVVDTSIDAAKNSFDVNFWSQLATTQAFLPLVLSAVASKSGPAQAIVVNHSSVVSEIAFPFMGIYNASKAALGMLTETMRLELNPFGIRVVELKTAGVKTNIISSSNANACSDRLPDSSIFEPARKAVEMAMRQESLLEIGISPEQWASEVAALLLRRNPPSIIRRGGGAFLFRVAAALPRRFFEGTLKKMTKLDVVEKMIKAGASPE</sequence>
<comment type="similarity">
    <text evidence="1 4">Belongs to the short-chain dehydrogenases/reductases (SDR) family.</text>
</comment>
<keyword evidence="2" id="KW-0521">NADP</keyword>
<dbReference type="PRINTS" id="PR00080">
    <property type="entry name" value="SDRFAMILY"/>
</dbReference>
<dbReference type="SUPFAM" id="SSF51735">
    <property type="entry name" value="NAD(P)-binding Rossmann-fold domains"/>
    <property type="match status" value="1"/>
</dbReference>
<reference evidence="5" key="1">
    <citation type="submission" date="2023-06" db="EMBL/GenBank/DDBJ databases">
        <title>Genome-scale phylogeny and comparative genomics of the fungal order Sordariales.</title>
        <authorList>
            <consortium name="Lawrence Berkeley National Laboratory"/>
            <person name="Hensen N."/>
            <person name="Bonometti L."/>
            <person name="Westerberg I."/>
            <person name="Brannstrom I.O."/>
            <person name="Guillou S."/>
            <person name="Cros-Aarteil S."/>
            <person name="Calhoun S."/>
            <person name="Haridas S."/>
            <person name="Kuo A."/>
            <person name="Mondo S."/>
            <person name="Pangilinan J."/>
            <person name="Riley R."/>
            <person name="LaButti K."/>
            <person name="Andreopoulos B."/>
            <person name="Lipzen A."/>
            <person name="Chen C."/>
            <person name="Yanf M."/>
            <person name="Daum C."/>
            <person name="Ng V."/>
            <person name="Clum A."/>
            <person name="Steindorff A."/>
            <person name="Ohm R."/>
            <person name="Martin F."/>
            <person name="Silar P."/>
            <person name="Natvig D."/>
            <person name="Lalanne C."/>
            <person name="Gautier V."/>
            <person name="Ament-velasquez S.L."/>
            <person name="Kruys A."/>
            <person name="Hutchinson M.I."/>
            <person name="Powell A.J."/>
            <person name="Barry K."/>
            <person name="Miller A.N."/>
            <person name="Grigoriev I.V."/>
            <person name="Debuchy R."/>
            <person name="Gladieux P."/>
            <person name="Thoren M.H."/>
            <person name="Johannesson H."/>
        </authorList>
    </citation>
    <scope>NUCLEOTIDE SEQUENCE</scope>
    <source>
        <strain evidence="5">SMH3187-1</strain>
    </source>
</reference>
<dbReference type="Proteomes" id="UP001172155">
    <property type="component" value="Unassembled WGS sequence"/>
</dbReference>
<name>A0AA40ERB3_9PEZI</name>
<evidence type="ECO:0000256" key="3">
    <source>
        <dbReference type="ARBA" id="ARBA00023002"/>
    </source>
</evidence>
<dbReference type="InterPro" id="IPR002347">
    <property type="entry name" value="SDR_fam"/>
</dbReference>
<dbReference type="GO" id="GO:0019433">
    <property type="term" value="P:triglyceride catabolic process"/>
    <property type="evidence" value="ECO:0007669"/>
    <property type="project" value="TreeGrafter"/>
</dbReference>